<dbReference type="EMBL" id="JAKZBV010000001">
    <property type="protein sequence ID" value="MCH6471768.1"/>
    <property type="molecule type" value="Genomic_DNA"/>
</dbReference>
<dbReference type="RefSeq" id="WP_241055707.1">
    <property type="nucleotide sequence ID" value="NZ_JAKZBV010000001.1"/>
</dbReference>
<feature type="transmembrane region" description="Helical" evidence="1">
    <location>
        <begin position="6"/>
        <end position="26"/>
    </location>
</feature>
<proteinExistence type="predicted"/>
<name>A0ABS9U503_9MICC</name>
<organism evidence="2 3">
    <name type="scientific">Sinomonas terrae</name>
    <dbReference type="NCBI Taxonomy" id="2908838"/>
    <lineage>
        <taxon>Bacteria</taxon>
        <taxon>Bacillati</taxon>
        <taxon>Actinomycetota</taxon>
        <taxon>Actinomycetes</taxon>
        <taxon>Micrococcales</taxon>
        <taxon>Micrococcaceae</taxon>
        <taxon>Sinomonas</taxon>
    </lineage>
</organism>
<comment type="caution">
    <text evidence="2">The sequence shown here is derived from an EMBL/GenBank/DDBJ whole genome shotgun (WGS) entry which is preliminary data.</text>
</comment>
<keyword evidence="1" id="KW-0812">Transmembrane</keyword>
<keyword evidence="1" id="KW-0472">Membrane</keyword>
<keyword evidence="3" id="KW-1185">Reference proteome</keyword>
<protein>
    <submittedName>
        <fullName evidence="2">Uncharacterized protein</fullName>
    </submittedName>
</protein>
<dbReference type="Proteomes" id="UP001202922">
    <property type="component" value="Unassembled WGS sequence"/>
</dbReference>
<reference evidence="2 3" key="1">
    <citation type="submission" date="2022-03" db="EMBL/GenBank/DDBJ databases">
        <title>Sinomonas sp. isolated from a soil.</title>
        <authorList>
            <person name="Han J."/>
            <person name="Kim D.-U."/>
        </authorList>
    </citation>
    <scope>NUCLEOTIDE SEQUENCE [LARGE SCALE GENOMIC DNA]</scope>
    <source>
        <strain evidence="2 3">5-5</strain>
    </source>
</reference>
<keyword evidence="1" id="KW-1133">Transmembrane helix</keyword>
<evidence type="ECO:0000256" key="1">
    <source>
        <dbReference type="SAM" id="Phobius"/>
    </source>
</evidence>
<accession>A0ABS9U503</accession>
<sequence>MKTLMVSLLAYSTAGTGALFGMWLAARWPNPRWSHLVASWGVIMAVVAVWATVL</sequence>
<evidence type="ECO:0000313" key="3">
    <source>
        <dbReference type="Proteomes" id="UP001202922"/>
    </source>
</evidence>
<gene>
    <name evidence="2" type="ORF">L0M17_17635</name>
</gene>
<feature type="transmembrane region" description="Helical" evidence="1">
    <location>
        <begin position="33"/>
        <end position="53"/>
    </location>
</feature>
<evidence type="ECO:0000313" key="2">
    <source>
        <dbReference type="EMBL" id="MCH6471768.1"/>
    </source>
</evidence>